<evidence type="ECO:0000256" key="1">
    <source>
        <dbReference type="SAM" id="MobiDB-lite"/>
    </source>
</evidence>
<evidence type="ECO:0000313" key="2">
    <source>
        <dbReference type="EMBL" id="QIS13638.1"/>
    </source>
</evidence>
<dbReference type="CDD" id="cd01335">
    <property type="entry name" value="Radical_SAM"/>
    <property type="match status" value="1"/>
</dbReference>
<dbReference type="EMBL" id="CP046172">
    <property type="protein sequence ID" value="QIS13638.1"/>
    <property type="molecule type" value="Genomic_DNA"/>
</dbReference>
<dbReference type="InterPro" id="IPR011101">
    <property type="entry name" value="DUF5131"/>
</dbReference>
<accession>A0A6G9YKC4</accession>
<organism evidence="2 3">
    <name type="scientific">Nocardia arthritidis</name>
    <dbReference type="NCBI Taxonomy" id="228602"/>
    <lineage>
        <taxon>Bacteria</taxon>
        <taxon>Bacillati</taxon>
        <taxon>Actinomycetota</taxon>
        <taxon>Actinomycetes</taxon>
        <taxon>Mycobacteriales</taxon>
        <taxon>Nocardiaceae</taxon>
        <taxon>Nocardia</taxon>
    </lineage>
</organism>
<name>A0A6G9YKC4_9NOCA</name>
<reference evidence="2 3" key="1">
    <citation type="journal article" date="2019" name="ACS Chem. Biol.">
        <title>Identification and Mobilization of a Cryptic Antibiotic Biosynthesis Gene Locus from a Human-Pathogenic Nocardia Isolate.</title>
        <authorList>
            <person name="Herisse M."/>
            <person name="Ishida K."/>
            <person name="Porter J.L."/>
            <person name="Howden B."/>
            <person name="Hertweck C."/>
            <person name="Stinear T.P."/>
            <person name="Pidot S.J."/>
        </authorList>
    </citation>
    <scope>NUCLEOTIDE SEQUENCE [LARGE SCALE GENOMIC DNA]</scope>
    <source>
        <strain evidence="2 3">AUSMDU00012717</strain>
    </source>
</reference>
<gene>
    <name evidence="2" type="ORF">F5544_28965</name>
</gene>
<dbReference type="AlphaFoldDB" id="A0A6G9YKC4"/>
<dbReference type="Proteomes" id="UP000503540">
    <property type="component" value="Chromosome"/>
</dbReference>
<dbReference type="Pfam" id="PF07505">
    <property type="entry name" value="DUF5131"/>
    <property type="match status" value="1"/>
</dbReference>
<feature type="region of interest" description="Disordered" evidence="1">
    <location>
        <begin position="1"/>
        <end position="30"/>
    </location>
</feature>
<protein>
    <submittedName>
        <fullName evidence="2">DUF5131 family protein</fullName>
    </submittedName>
</protein>
<keyword evidence="3" id="KW-1185">Reference proteome</keyword>
<evidence type="ECO:0000313" key="3">
    <source>
        <dbReference type="Proteomes" id="UP000503540"/>
    </source>
</evidence>
<dbReference type="KEGG" id="nah:F5544_28965"/>
<sequence>MRHSVHRPHPAGVSGAHRPRNGHEPGTDPLRIVVAGNTSSGGGVMSDKSAIEWTEATWNPVTGCDRVSAGCDHCYAMALARRLKAMGVVKYQNDGDPRTSGPGFGVTVHPNSLAVPGRWRAPRIVFVNSMSDLFHAKVPLGFIRDVFEVMRATPQHTYQVLTKRSLRLQRLADRLDWPANVWMGVSVETADQLVRVDHLRQVPAAVRFLSCEPLLGPLDELRLDSIGWVIVGGESGIGYRPVEPGWVRGIRNTCLAADVPFFFKQWGGRTPKALGRTLDGKLWDEMPAVAPVVI</sequence>
<proteinExistence type="predicted"/>